<sequence length="464" mass="53115">MTSCAVNGGCPTDYSAIAIATISMILLLWRSSVPFLVHKISRTNGSGFWIPVIQVFGSLNLLLSIVMSVNFLKFKRRHWWQSCYIWAVWMEGPLGFGLLLSCRITQAFHLYNIFLKRHLAPIRSYIFLPLILLPWISGAAFVHVKKPLNYRCHMGAHWIMPTVFLHAVYISLLFGFTWTIRHIEFRFNEVKDLWKGILVSATCIGVWIVSYVLNEVHDDISWLQVASRFFLLLTASVLVLVFFSISSSQPLFSQISLRKREHLEFETMGQALGIPDSGLLLQRDPTPVIDPNEPLDKLLLDKRFRQSFMAFADSCLAGESMHFYNEVHELGKIPADDPVRRIYMARHIIEKYIIPGATMEVNISHRTRQDILTTNNLAHPDLFHNSINEVLQLMKMNLAKDYWSSMFFIKFKEEANVRSSGLEIEQMAGWNASPRLSSVHCADDPFHHENLFKGSGSVTHDSGK</sequence>
<dbReference type="AlphaFoldDB" id="A0AAV8U5K3"/>
<keyword evidence="1" id="KW-0812">Transmembrane</keyword>
<feature type="transmembrane region" description="Helical" evidence="1">
    <location>
        <begin position="16"/>
        <end position="37"/>
    </location>
</feature>
<keyword evidence="4" id="KW-1185">Reference proteome</keyword>
<gene>
    <name evidence="3" type="ORF">K2173_005834</name>
</gene>
<feature type="domain" description="RGS" evidence="2">
    <location>
        <begin position="294"/>
        <end position="412"/>
    </location>
</feature>
<evidence type="ECO:0000313" key="4">
    <source>
        <dbReference type="Proteomes" id="UP001159364"/>
    </source>
</evidence>
<reference evidence="3 4" key="1">
    <citation type="submission" date="2021-09" db="EMBL/GenBank/DDBJ databases">
        <title>Genomic insights and catalytic innovation underlie evolution of tropane alkaloids biosynthesis.</title>
        <authorList>
            <person name="Wang Y.-J."/>
            <person name="Tian T."/>
            <person name="Huang J.-P."/>
            <person name="Huang S.-X."/>
        </authorList>
    </citation>
    <scope>NUCLEOTIDE SEQUENCE [LARGE SCALE GENOMIC DNA]</scope>
    <source>
        <strain evidence="3">KIB-2018</strain>
        <tissue evidence="3">Leaf</tissue>
    </source>
</reference>
<name>A0AAV8U5K3_9ROSI</name>
<evidence type="ECO:0000256" key="1">
    <source>
        <dbReference type="SAM" id="Phobius"/>
    </source>
</evidence>
<proteinExistence type="predicted"/>
<dbReference type="SUPFAM" id="SSF48097">
    <property type="entry name" value="Regulator of G-protein signaling, RGS"/>
    <property type="match status" value="1"/>
</dbReference>
<dbReference type="PANTHER" id="PTHR10845">
    <property type="entry name" value="REGULATOR OF G PROTEIN SIGNALING"/>
    <property type="match status" value="1"/>
</dbReference>
<evidence type="ECO:0000259" key="2">
    <source>
        <dbReference type="PROSITE" id="PS50132"/>
    </source>
</evidence>
<dbReference type="EMBL" id="JAIWQS010000001">
    <property type="protein sequence ID" value="KAJ8773588.1"/>
    <property type="molecule type" value="Genomic_DNA"/>
</dbReference>
<dbReference type="Pfam" id="PF00615">
    <property type="entry name" value="RGS"/>
    <property type="match status" value="1"/>
</dbReference>
<dbReference type="InterPro" id="IPR016137">
    <property type="entry name" value="RGS"/>
</dbReference>
<organism evidence="3 4">
    <name type="scientific">Erythroxylum novogranatense</name>
    <dbReference type="NCBI Taxonomy" id="1862640"/>
    <lineage>
        <taxon>Eukaryota</taxon>
        <taxon>Viridiplantae</taxon>
        <taxon>Streptophyta</taxon>
        <taxon>Embryophyta</taxon>
        <taxon>Tracheophyta</taxon>
        <taxon>Spermatophyta</taxon>
        <taxon>Magnoliopsida</taxon>
        <taxon>eudicotyledons</taxon>
        <taxon>Gunneridae</taxon>
        <taxon>Pentapetalae</taxon>
        <taxon>rosids</taxon>
        <taxon>fabids</taxon>
        <taxon>Malpighiales</taxon>
        <taxon>Erythroxylaceae</taxon>
        <taxon>Erythroxylum</taxon>
    </lineage>
</organism>
<feature type="transmembrane region" description="Helical" evidence="1">
    <location>
        <begin position="156"/>
        <end position="180"/>
    </location>
</feature>
<feature type="transmembrane region" description="Helical" evidence="1">
    <location>
        <begin position="49"/>
        <end position="72"/>
    </location>
</feature>
<feature type="transmembrane region" description="Helical" evidence="1">
    <location>
        <begin position="125"/>
        <end position="144"/>
    </location>
</feature>
<feature type="transmembrane region" description="Helical" evidence="1">
    <location>
        <begin position="225"/>
        <end position="245"/>
    </location>
</feature>
<dbReference type="InterPro" id="IPR044926">
    <property type="entry name" value="RGS_subdomain_2"/>
</dbReference>
<accession>A0AAV8U5K3</accession>
<comment type="caution">
    <text evidence="3">The sequence shown here is derived from an EMBL/GenBank/DDBJ whole genome shotgun (WGS) entry which is preliminary data.</text>
</comment>
<feature type="transmembrane region" description="Helical" evidence="1">
    <location>
        <begin position="192"/>
        <end position="213"/>
    </location>
</feature>
<protein>
    <recommendedName>
        <fullName evidence="2">RGS domain-containing protein</fullName>
    </recommendedName>
</protein>
<feature type="transmembrane region" description="Helical" evidence="1">
    <location>
        <begin position="84"/>
        <end position="104"/>
    </location>
</feature>
<evidence type="ECO:0000313" key="3">
    <source>
        <dbReference type="EMBL" id="KAJ8773588.1"/>
    </source>
</evidence>
<keyword evidence="1" id="KW-0472">Membrane</keyword>
<keyword evidence="1" id="KW-1133">Transmembrane helix</keyword>
<dbReference type="InterPro" id="IPR036305">
    <property type="entry name" value="RGS_sf"/>
</dbReference>
<dbReference type="PROSITE" id="PS50132">
    <property type="entry name" value="RGS"/>
    <property type="match status" value="1"/>
</dbReference>
<dbReference type="Gene3D" id="1.10.167.10">
    <property type="entry name" value="Regulator of G-protein Signalling 4, domain 2"/>
    <property type="match status" value="1"/>
</dbReference>
<dbReference type="SMART" id="SM00315">
    <property type="entry name" value="RGS"/>
    <property type="match status" value="1"/>
</dbReference>
<dbReference type="PANTHER" id="PTHR10845:SF192">
    <property type="entry name" value="DOUBLE HIT, ISOFORM B"/>
    <property type="match status" value="1"/>
</dbReference>
<dbReference type="Proteomes" id="UP001159364">
    <property type="component" value="Linkage Group LG01"/>
</dbReference>